<dbReference type="EMBL" id="SWCO01000005">
    <property type="protein sequence ID" value="TKB03489.1"/>
    <property type="molecule type" value="Genomic_DNA"/>
</dbReference>
<feature type="transmembrane region" description="Helical" evidence="5">
    <location>
        <begin position="107"/>
        <end position="123"/>
    </location>
</feature>
<evidence type="ECO:0000256" key="2">
    <source>
        <dbReference type="ARBA" id="ARBA00022692"/>
    </source>
</evidence>
<dbReference type="Pfam" id="PF19358">
    <property type="entry name" value="DUF5935"/>
    <property type="match status" value="1"/>
</dbReference>
<keyword evidence="2 5" id="KW-0812">Transmembrane</keyword>
<gene>
    <name evidence="8" type="ORF">E5672_10655</name>
</gene>
<evidence type="ECO:0000259" key="6">
    <source>
        <dbReference type="Pfam" id="PF04932"/>
    </source>
</evidence>
<feature type="domain" description="DUF5935" evidence="7">
    <location>
        <begin position="1"/>
        <end position="189"/>
    </location>
</feature>
<dbReference type="RefSeq" id="WP_136782180.1">
    <property type="nucleotide sequence ID" value="NZ_SWCO01000005.1"/>
</dbReference>
<organism evidence="8 9">
    <name type="scientific">Alteromonas portus</name>
    <dbReference type="NCBI Taxonomy" id="2565549"/>
    <lineage>
        <taxon>Bacteria</taxon>
        <taxon>Pseudomonadati</taxon>
        <taxon>Pseudomonadota</taxon>
        <taxon>Gammaproteobacteria</taxon>
        <taxon>Alteromonadales</taxon>
        <taxon>Alteromonadaceae</taxon>
        <taxon>Alteromonas/Salinimonas group</taxon>
        <taxon>Alteromonas</taxon>
    </lineage>
</organism>
<dbReference type="InterPro" id="IPR051533">
    <property type="entry name" value="WaaL-like"/>
</dbReference>
<dbReference type="InterPro" id="IPR007016">
    <property type="entry name" value="O-antigen_ligase-rel_domated"/>
</dbReference>
<dbReference type="OrthoDB" id="9772644at2"/>
<evidence type="ECO:0000313" key="9">
    <source>
        <dbReference type="Proteomes" id="UP000305471"/>
    </source>
</evidence>
<evidence type="ECO:0000256" key="3">
    <source>
        <dbReference type="ARBA" id="ARBA00022989"/>
    </source>
</evidence>
<feature type="transmembrane region" description="Helical" evidence="5">
    <location>
        <begin position="339"/>
        <end position="363"/>
    </location>
</feature>
<dbReference type="InterPro" id="IPR017528">
    <property type="entry name" value="CHP03097O-antigen_lig-rel"/>
</dbReference>
<protein>
    <submittedName>
        <fullName evidence="8">Putative O-glycosylation ligase, exosortase A system-associated</fullName>
    </submittedName>
</protein>
<name>A0A4U0ZCD8_9ALTE</name>
<feature type="transmembrane region" description="Helical" evidence="5">
    <location>
        <begin position="43"/>
        <end position="64"/>
    </location>
</feature>
<dbReference type="NCBIfam" id="TIGR03097">
    <property type="entry name" value="PEP_O_lig_1"/>
    <property type="match status" value="1"/>
</dbReference>
<keyword evidence="8" id="KW-0436">Ligase</keyword>
<accession>A0A4U0ZCD8</accession>
<dbReference type="Pfam" id="PF04932">
    <property type="entry name" value="Wzy_C"/>
    <property type="match status" value="1"/>
</dbReference>
<evidence type="ECO:0000259" key="7">
    <source>
        <dbReference type="Pfam" id="PF19358"/>
    </source>
</evidence>
<dbReference type="Proteomes" id="UP000305471">
    <property type="component" value="Unassembled WGS sequence"/>
</dbReference>
<dbReference type="AlphaFoldDB" id="A0A4U0ZCD8"/>
<keyword evidence="9" id="KW-1185">Reference proteome</keyword>
<feature type="transmembrane region" description="Helical" evidence="5">
    <location>
        <begin position="76"/>
        <end position="95"/>
    </location>
</feature>
<sequence length="450" mass="50017">MRDYLLVLILPLLLYAALRKPFLSISFWIWSALVPPFLWAHGGLATSVRWNFLFAVVTMASFAINKGNKKPPSGAIFVLCVIFFAHCVISTMLNNGYGPYVWFRFDLFWRTLLLFFFIAVVVRKQVHFEAVAWGITLSFGALAMIEGAKFVISLGGHNIFGLTPAFNDNNLSALASLMCIPIAIFLARQYKENFYFKNGLYGVAFFNVMFVLGTDSRGAFLGLAVFSIAYWLKSKNKLRDGFVMSLGGLVALAILSDEWFNRMETIGDAGEDGSFQGRLKSWKLAMLMAIRHPFFGGGFDSTFTNRGTINSLIADWETLSWIPSATLNVGDTVFVAHSIYFQVLADHGFLGAIWYGFIVLITLKNLSSIAKTSKVFWHVNLAEMLRLSLIAFLTAGAALSSAYNDLFFALVGMTAALSAVVKGEEKRVAEVRVKTMQQVRFGNETGHINT</sequence>
<proteinExistence type="predicted"/>
<feature type="transmembrane region" description="Helical" evidence="5">
    <location>
        <begin position="194"/>
        <end position="212"/>
    </location>
</feature>
<feature type="transmembrane region" description="Helical" evidence="5">
    <location>
        <begin position="171"/>
        <end position="187"/>
    </location>
</feature>
<evidence type="ECO:0000256" key="4">
    <source>
        <dbReference type="ARBA" id="ARBA00023136"/>
    </source>
</evidence>
<evidence type="ECO:0000256" key="1">
    <source>
        <dbReference type="ARBA" id="ARBA00004141"/>
    </source>
</evidence>
<dbReference type="GO" id="GO:0016020">
    <property type="term" value="C:membrane"/>
    <property type="evidence" value="ECO:0007669"/>
    <property type="project" value="UniProtKB-SubCell"/>
</dbReference>
<feature type="domain" description="O-antigen ligase-related" evidence="6">
    <location>
        <begin position="204"/>
        <end position="354"/>
    </location>
</feature>
<dbReference type="GO" id="GO:0016874">
    <property type="term" value="F:ligase activity"/>
    <property type="evidence" value="ECO:0007669"/>
    <property type="project" value="UniProtKB-KW"/>
</dbReference>
<reference evidence="8 9" key="1">
    <citation type="submission" date="2019-04" db="EMBL/GenBank/DDBJ databases">
        <title>Alteromonas portus sp. nov., an alginate lyase-excreting marine bacterium.</title>
        <authorList>
            <person name="Huang H."/>
            <person name="Mo K."/>
            <person name="Bao S."/>
        </authorList>
    </citation>
    <scope>NUCLEOTIDE SEQUENCE [LARGE SCALE GENOMIC DNA]</scope>
    <source>
        <strain evidence="8 9">HB161718</strain>
    </source>
</reference>
<keyword evidence="3 5" id="KW-1133">Transmembrane helix</keyword>
<dbReference type="PANTHER" id="PTHR37422">
    <property type="entry name" value="TEICHURONIC ACID BIOSYNTHESIS PROTEIN TUAE"/>
    <property type="match status" value="1"/>
</dbReference>
<comment type="subcellular location">
    <subcellularLocation>
        <location evidence="1">Membrane</location>
        <topology evidence="1">Multi-pass membrane protein</topology>
    </subcellularLocation>
</comment>
<evidence type="ECO:0000313" key="8">
    <source>
        <dbReference type="EMBL" id="TKB03489.1"/>
    </source>
</evidence>
<comment type="caution">
    <text evidence="8">The sequence shown here is derived from an EMBL/GenBank/DDBJ whole genome shotgun (WGS) entry which is preliminary data.</text>
</comment>
<dbReference type="PANTHER" id="PTHR37422:SF13">
    <property type="entry name" value="LIPOPOLYSACCHARIDE BIOSYNTHESIS PROTEIN PA4999-RELATED"/>
    <property type="match status" value="1"/>
</dbReference>
<evidence type="ECO:0000256" key="5">
    <source>
        <dbReference type="SAM" id="Phobius"/>
    </source>
</evidence>
<dbReference type="InterPro" id="IPR045979">
    <property type="entry name" value="DUF5935"/>
</dbReference>
<feature type="transmembrane region" description="Helical" evidence="5">
    <location>
        <begin position="218"/>
        <end position="234"/>
    </location>
</feature>
<keyword evidence="4 5" id="KW-0472">Membrane</keyword>
<feature type="transmembrane region" description="Helical" evidence="5">
    <location>
        <begin position="130"/>
        <end position="151"/>
    </location>
</feature>